<protein>
    <submittedName>
        <fullName evidence="1">Brassinosteroid-related acyltransferase 1</fullName>
    </submittedName>
</protein>
<keyword evidence="2" id="KW-1185">Reference proteome</keyword>
<evidence type="ECO:0000313" key="1">
    <source>
        <dbReference type="EMBL" id="KAI7996010.1"/>
    </source>
</evidence>
<evidence type="ECO:0000313" key="2">
    <source>
        <dbReference type="Proteomes" id="UP001060215"/>
    </source>
</evidence>
<reference evidence="1 2" key="1">
    <citation type="journal article" date="2022" name="Plant J.">
        <title>Chromosome-level genome of Camellia lanceoleosa provides a valuable resource for understanding genome evolution and self-incompatibility.</title>
        <authorList>
            <person name="Gong W."/>
            <person name="Xiao S."/>
            <person name="Wang L."/>
            <person name="Liao Z."/>
            <person name="Chang Y."/>
            <person name="Mo W."/>
            <person name="Hu G."/>
            <person name="Li W."/>
            <person name="Zhao G."/>
            <person name="Zhu H."/>
            <person name="Hu X."/>
            <person name="Ji K."/>
            <person name="Xiang X."/>
            <person name="Song Q."/>
            <person name="Yuan D."/>
            <person name="Jin S."/>
            <person name="Zhang L."/>
        </authorList>
    </citation>
    <scope>NUCLEOTIDE SEQUENCE [LARGE SCALE GENOMIC DNA]</scope>
    <source>
        <strain evidence="1">SQ_2022a</strain>
    </source>
</reference>
<dbReference type="EMBL" id="CM045769">
    <property type="protein sequence ID" value="KAI7996010.1"/>
    <property type="molecule type" value="Genomic_DNA"/>
</dbReference>
<proteinExistence type="predicted"/>
<dbReference type="Proteomes" id="UP001060215">
    <property type="component" value="Chromosome 12"/>
</dbReference>
<keyword evidence="1" id="KW-0012">Acyltransferase</keyword>
<name>A0ACC0G6L7_9ERIC</name>
<sequence length="175" mass="19717">MLFANNYFIQARVKALTLDPQTNICLQFPVDSRSRLQPPLGNNFTGNAFVLASVSCLVKDLLEQPLHITIQKIQEAKDIITDEYIKLYTKALESSDKFFPSMRELTIVTDWLKFPPHALDFGWGKVSSVALLATPVPETAFLMPSLEDPDEGFLVRIGIEGQEVQSFIGFFNDFN</sequence>
<keyword evidence="1" id="KW-0808">Transferase</keyword>
<accession>A0ACC0G6L7</accession>
<organism evidence="1 2">
    <name type="scientific">Camellia lanceoleosa</name>
    <dbReference type="NCBI Taxonomy" id="1840588"/>
    <lineage>
        <taxon>Eukaryota</taxon>
        <taxon>Viridiplantae</taxon>
        <taxon>Streptophyta</taxon>
        <taxon>Embryophyta</taxon>
        <taxon>Tracheophyta</taxon>
        <taxon>Spermatophyta</taxon>
        <taxon>Magnoliopsida</taxon>
        <taxon>eudicotyledons</taxon>
        <taxon>Gunneridae</taxon>
        <taxon>Pentapetalae</taxon>
        <taxon>asterids</taxon>
        <taxon>Ericales</taxon>
        <taxon>Theaceae</taxon>
        <taxon>Camellia</taxon>
    </lineage>
</organism>
<gene>
    <name evidence="1" type="ORF">LOK49_LG11G00441</name>
</gene>
<comment type="caution">
    <text evidence="1">The sequence shown here is derived from an EMBL/GenBank/DDBJ whole genome shotgun (WGS) entry which is preliminary data.</text>
</comment>